<gene>
    <name evidence="9 12" type="primary">mnmA</name>
    <name evidence="12" type="ORF">C4544_01125</name>
</gene>
<feature type="binding site" evidence="9">
    <location>
        <begin position="8"/>
        <end position="15"/>
    </location>
    <ligand>
        <name>ATP</name>
        <dbReference type="ChEBI" id="CHEBI:30616"/>
    </ligand>
</feature>
<dbReference type="InterPro" id="IPR004506">
    <property type="entry name" value="MnmA-like"/>
</dbReference>
<dbReference type="InterPro" id="IPR014729">
    <property type="entry name" value="Rossmann-like_a/b/a_fold"/>
</dbReference>
<dbReference type="GO" id="GO:0000049">
    <property type="term" value="F:tRNA binding"/>
    <property type="evidence" value="ECO:0007669"/>
    <property type="project" value="UniProtKB-KW"/>
</dbReference>
<feature type="site" description="Interaction with tRNA" evidence="9">
    <location>
        <position position="127"/>
    </location>
</feature>
<evidence type="ECO:0000256" key="3">
    <source>
        <dbReference type="ARBA" id="ARBA00022694"/>
    </source>
</evidence>
<keyword evidence="4 9" id="KW-0547">Nucleotide-binding</keyword>
<comment type="caution">
    <text evidence="9">Lacks conserved residue(s) required for the propagation of feature annotation.</text>
</comment>
<dbReference type="GO" id="GO:0005524">
    <property type="term" value="F:ATP binding"/>
    <property type="evidence" value="ECO:0007669"/>
    <property type="project" value="UniProtKB-KW"/>
</dbReference>
<dbReference type="AlphaFoldDB" id="A0A419DG31"/>
<evidence type="ECO:0000256" key="7">
    <source>
        <dbReference type="ARBA" id="ARBA00023157"/>
    </source>
</evidence>
<dbReference type="HAMAP" id="MF_00144">
    <property type="entry name" value="tRNA_thiouridyl_MnmA"/>
    <property type="match status" value="1"/>
</dbReference>
<feature type="active site" description="Nucleophile" evidence="9">
    <location>
        <position position="102"/>
    </location>
</feature>
<evidence type="ECO:0000259" key="10">
    <source>
        <dbReference type="Pfam" id="PF20258"/>
    </source>
</evidence>
<dbReference type="InterPro" id="IPR023382">
    <property type="entry name" value="MnmA-like_central_sf"/>
</dbReference>
<feature type="region of interest" description="Interaction with tRNA" evidence="9">
    <location>
        <begin position="321"/>
        <end position="322"/>
    </location>
</feature>
<reference evidence="12 13" key="1">
    <citation type="journal article" date="2017" name="ISME J.">
        <title>Energy and carbon metabolisms in a deep terrestrial subsurface fluid microbial community.</title>
        <authorList>
            <person name="Momper L."/>
            <person name="Jungbluth S.P."/>
            <person name="Lee M.D."/>
            <person name="Amend J.P."/>
        </authorList>
    </citation>
    <scope>NUCLEOTIDE SEQUENCE [LARGE SCALE GENOMIC DNA]</scope>
    <source>
        <strain evidence="12">SURF_29</strain>
    </source>
</reference>
<comment type="function">
    <text evidence="9">Catalyzes the 2-thiolation of uridine at the wobble position (U34) of tRNA, leading to the formation of s(2)U34.</text>
</comment>
<dbReference type="GO" id="GO:0103016">
    <property type="term" value="F:tRNA-uridine 2-sulfurtransferase activity"/>
    <property type="evidence" value="ECO:0007669"/>
    <property type="project" value="UniProtKB-EC"/>
</dbReference>
<dbReference type="Pfam" id="PF03054">
    <property type="entry name" value="tRNA_Me_trans"/>
    <property type="match status" value="1"/>
</dbReference>
<dbReference type="InterPro" id="IPR046884">
    <property type="entry name" value="MnmA-like_central"/>
</dbReference>
<dbReference type="InterPro" id="IPR046885">
    <property type="entry name" value="MnmA-like_C"/>
</dbReference>
<comment type="caution">
    <text evidence="12">The sequence shown here is derived from an EMBL/GenBank/DDBJ whole genome shotgun (WGS) entry which is preliminary data.</text>
</comment>
<dbReference type="FunFam" id="3.40.50.620:FF:000115">
    <property type="entry name" value="tRNA-specific 2-thiouridylase MnmA"/>
    <property type="match status" value="1"/>
</dbReference>
<evidence type="ECO:0000256" key="4">
    <source>
        <dbReference type="ARBA" id="ARBA00022741"/>
    </source>
</evidence>
<keyword evidence="1 9" id="KW-0820">tRNA-binding</keyword>
<dbReference type="Gene3D" id="2.30.30.280">
    <property type="entry name" value="Adenine nucleotide alpha hydrolases-like domains"/>
    <property type="match status" value="1"/>
</dbReference>
<dbReference type="Gene3D" id="2.40.30.10">
    <property type="entry name" value="Translation factors"/>
    <property type="match status" value="1"/>
</dbReference>
<name>A0A419DG31_9BACT</name>
<comment type="catalytic activity">
    <reaction evidence="8 9">
        <text>S-sulfanyl-L-cysteinyl-[protein] + uridine(34) in tRNA + AH2 + ATP = 2-thiouridine(34) in tRNA + L-cysteinyl-[protein] + A + AMP + diphosphate + H(+)</text>
        <dbReference type="Rhea" id="RHEA:47032"/>
        <dbReference type="Rhea" id="RHEA-COMP:10131"/>
        <dbReference type="Rhea" id="RHEA-COMP:11726"/>
        <dbReference type="Rhea" id="RHEA-COMP:11727"/>
        <dbReference type="Rhea" id="RHEA-COMP:11728"/>
        <dbReference type="ChEBI" id="CHEBI:13193"/>
        <dbReference type="ChEBI" id="CHEBI:15378"/>
        <dbReference type="ChEBI" id="CHEBI:17499"/>
        <dbReference type="ChEBI" id="CHEBI:29950"/>
        <dbReference type="ChEBI" id="CHEBI:30616"/>
        <dbReference type="ChEBI" id="CHEBI:33019"/>
        <dbReference type="ChEBI" id="CHEBI:61963"/>
        <dbReference type="ChEBI" id="CHEBI:65315"/>
        <dbReference type="ChEBI" id="CHEBI:87170"/>
        <dbReference type="ChEBI" id="CHEBI:456215"/>
        <dbReference type="EC" id="2.8.1.13"/>
    </reaction>
</comment>
<dbReference type="EMBL" id="QZJW01000005">
    <property type="protein sequence ID" value="RJO62084.1"/>
    <property type="molecule type" value="Genomic_DNA"/>
</dbReference>
<evidence type="ECO:0000259" key="11">
    <source>
        <dbReference type="Pfam" id="PF20259"/>
    </source>
</evidence>
<evidence type="ECO:0000256" key="1">
    <source>
        <dbReference type="ARBA" id="ARBA00022555"/>
    </source>
</evidence>
<dbReference type="CDD" id="cd01998">
    <property type="entry name" value="MnmA_TRMU-like"/>
    <property type="match status" value="1"/>
</dbReference>
<dbReference type="NCBIfam" id="TIGR00420">
    <property type="entry name" value="trmU"/>
    <property type="match status" value="1"/>
</dbReference>
<proteinExistence type="inferred from homology"/>
<protein>
    <recommendedName>
        <fullName evidence="9">tRNA-specific 2-thiouridylase MnmA</fullName>
        <ecNumber evidence="9">2.8.1.13</ecNumber>
    </recommendedName>
</protein>
<dbReference type="Proteomes" id="UP000285655">
    <property type="component" value="Unassembled WGS sequence"/>
</dbReference>
<accession>A0A419DG31</accession>
<sequence length="372" mass="41597">MKKKVLVAMSGGVDSSVAAYLLKKEGYEVIGATMKLFCYGEKGASPKSCCSLEAINDAKAVCEKLGIAHYVMNYEKEFEREVISNFTREYLRGRTPNPCIRCNQLIKFDYLLKKSQELGCEYLATGHYAQISPLTVIPARQRSGKHPAGIQSTNNNPYKLLRGIDDTKDQTYFLYRLRQEQLARLLFPLGELKKNEVRELAKEAGLKTAEKRESQGICFVDGEVSDYLKGIVKAKKGNILDTKGKRVGEHEGAVFYTIGQRKGLGGGFTEPLYVLDINIKKNTITIGEDNDLYKNEVEFEDTSWVSGEYPESTRGLKAVIRYGSMQPAKIVKLEKADKKYKAVFKEKVRAVTPGQAIVFYRGDECLGGGIIC</sequence>
<dbReference type="EC" id="2.8.1.13" evidence="9"/>
<feature type="binding site" evidence="9">
    <location>
        <position position="126"/>
    </location>
    <ligand>
        <name>ATP</name>
        <dbReference type="ChEBI" id="CHEBI:30616"/>
    </ligand>
</feature>
<feature type="domain" description="tRNA-specific 2-thiouridylase MnmA-like C-terminal" evidence="10">
    <location>
        <begin position="297"/>
        <end position="371"/>
    </location>
</feature>
<dbReference type="GO" id="GO:0005737">
    <property type="term" value="C:cytoplasm"/>
    <property type="evidence" value="ECO:0007669"/>
    <property type="project" value="UniProtKB-SubCell"/>
</dbReference>
<keyword evidence="5 9" id="KW-0067">ATP-binding</keyword>
<comment type="similarity">
    <text evidence="9">Belongs to the MnmA/TRMU family.</text>
</comment>
<comment type="subcellular location">
    <subcellularLocation>
        <location evidence="9">Cytoplasm</location>
    </subcellularLocation>
</comment>
<dbReference type="NCBIfam" id="NF001138">
    <property type="entry name" value="PRK00143.1"/>
    <property type="match status" value="1"/>
</dbReference>
<organism evidence="12 13">
    <name type="scientific">candidate division WS5 bacterium</name>
    <dbReference type="NCBI Taxonomy" id="2093353"/>
    <lineage>
        <taxon>Bacteria</taxon>
        <taxon>candidate division WS5</taxon>
    </lineage>
</organism>
<dbReference type="Gene3D" id="3.40.50.620">
    <property type="entry name" value="HUPs"/>
    <property type="match status" value="1"/>
</dbReference>
<feature type="region of interest" description="Interaction with tRNA" evidence="9">
    <location>
        <begin position="168"/>
        <end position="170"/>
    </location>
</feature>
<evidence type="ECO:0000256" key="6">
    <source>
        <dbReference type="ARBA" id="ARBA00022884"/>
    </source>
</evidence>
<keyword evidence="3 9" id="KW-0819">tRNA processing</keyword>
<dbReference type="GO" id="GO:0002143">
    <property type="term" value="P:tRNA wobble position uridine thiolation"/>
    <property type="evidence" value="ECO:0007669"/>
    <property type="project" value="TreeGrafter"/>
</dbReference>
<evidence type="ECO:0000256" key="5">
    <source>
        <dbReference type="ARBA" id="ARBA00022840"/>
    </source>
</evidence>
<feature type="binding site" evidence="9">
    <location>
        <position position="34"/>
    </location>
    <ligand>
        <name>ATP</name>
        <dbReference type="ChEBI" id="CHEBI:30616"/>
    </ligand>
</feature>
<dbReference type="PANTHER" id="PTHR11933">
    <property type="entry name" value="TRNA 5-METHYLAMINOMETHYL-2-THIOURIDYLATE -METHYLTRANSFERASE"/>
    <property type="match status" value="1"/>
</dbReference>
<dbReference type="PANTHER" id="PTHR11933:SF5">
    <property type="entry name" value="MITOCHONDRIAL TRNA-SPECIFIC 2-THIOURIDYLASE 1"/>
    <property type="match status" value="1"/>
</dbReference>
<evidence type="ECO:0000256" key="2">
    <source>
        <dbReference type="ARBA" id="ARBA00022679"/>
    </source>
</evidence>
<keyword evidence="2 9" id="KW-0808">Transferase</keyword>
<dbReference type="FunFam" id="2.30.30.280:FF:000001">
    <property type="entry name" value="tRNA-specific 2-thiouridylase MnmA"/>
    <property type="match status" value="1"/>
</dbReference>
<evidence type="ECO:0000256" key="9">
    <source>
        <dbReference type="HAMAP-Rule" id="MF_00144"/>
    </source>
</evidence>
<feature type="site" description="Interaction with tRNA" evidence="9">
    <location>
        <position position="355"/>
    </location>
</feature>
<keyword evidence="9" id="KW-0963">Cytoplasm</keyword>
<dbReference type="SUPFAM" id="SSF52402">
    <property type="entry name" value="Adenine nucleotide alpha hydrolases-like"/>
    <property type="match status" value="1"/>
</dbReference>
<feature type="active site" description="Cysteine persulfide intermediate" evidence="9">
    <location>
        <position position="218"/>
    </location>
</feature>
<evidence type="ECO:0000313" key="13">
    <source>
        <dbReference type="Proteomes" id="UP000285655"/>
    </source>
</evidence>
<dbReference type="Pfam" id="PF20259">
    <property type="entry name" value="tRNA_Me_trans_M"/>
    <property type="match status" value="1"/>
</dbReference>
<keyword evidence="6 9" id="KW-0694">RNA-binding</keyword>
<feature type="domain" description="tRNA-specific 2-thiouridylase MnmA-like central" evidence="11">
    <location>
        <begin position="226"/>
        <end position="287"/>
    </location>
</feature>
<keyword evidence="7" id="KW-1015">Disulfide bond</keyword>
<evidence type="ECO:0000256" key="8">
    <source>
        <dbReference type="ARBA" id="ARBA00051542"/>
    </source>
</evidence>
<dbReference type="Pfam" id="PF20258">
    <property type="entry name" value="tRNA_Me_trans_C"/>
    <property type="match status" value="1"/>
</dbReference>
<evidence type="ECO:0000313" key="12">
    <source>
        <dbReference type="EMBL" id="RJO62084.1"/>
    </source>
</evidence>